<evidence type="ECO:0000313" key="10">
    <source>
        <dbReference type="EMBL" id="KAI1720167.1"/>
    </source>
</evidence>
<dbReference type="InterPro" id="IPR050363">
    <property type="entry name" value="MIP/Aquaporin"/>
</dbReference>
<dbReference type="InterPro" id="IPR000425">
    <property type="entry name" value="MIP"/>
</dbReference>
<dbReference type="PANTHER" id="PTHR43829">
    <property type="entry name" value="AQUAPORIN OR AQUAGLYCEROPORIN RELATED"/>
    <property type="match status" value="1"/>
</dbReference>
<protein>
    <submittedName>
        <fullName evidence="10">Major intrinsic protein domain-containing protein</fullName>
    </submittedName>
</protein>
<comment type="caution">
    <text evidence="10">The sequence shown here is derived from an EMBL/GenBank/DDBJ whole genome shotgun (WGS) entry which is preliminary data.</text>
</comment>
<dbReference type="GO" id="GO:0016323">
    <property type="term" value="C:basolateral plasma membrane"/>
    <property type="evidence" value="ECO:0007669"/>
    <property type="project" value="TreeGrafter"/>
</dbReference>
<keyword evidence="5 9" id="KW-1133">Transmembrane helix</keyword>
<feature type="transmembrane region" description="Helical" evidence="9">
    <location>
        <begin position="207"/>
        <end position="229"/>
    </location>
</feature>
<organism evidence="10 11">
    <name type="scientific">Ditylenchus destructor</name>
    <dbReference type="NCBI Taxonomy" id="166010"/>
    <lineage>
        <taxon>Eukaryota</taxon>
        <taxon>Metazoa</taxon>
        <taxon>Ecdysozoa</taxon>
        <taxon>Nematoda</taxon>
        <taxon>Chromadorea</taxon>
        <taxon>Rhabditida</taxon>
        <taxon>Tylenchina</taxon>
        <taxon>Tylenchomorpha</taxon>
        <taxon>Sphaerularioidea</taxon>
        <taxon>Anguinidae</taxon>
        <taxon>Anguininae</taxon>
        <taxon>Ditylenchus</taxon>
    </lineage>
</organism>
<feature type="transmembrane region" description="Helical" evidence="9">
    <location>
        <begin position="258"/>
        <end position="277"/>
    </location>
</feature>
<feature type="transmembrane region" description="Helical" evidence="9">
    <location>
        <begin position="117"/>
        <end position="140"/>
    </location>
</feature>
<dbReference type="Proteomes" id="UP001201812">
    <property type="component" value="Unassembled WGS sequence"/>
</dbReference>
<evidence type="ECO:0000256" key="6">
    <source>
        <dbReference type="ARBA" id="ARBA00023136"/>
    </source>
</evidence>
<feature type="transmembrane region" description="Helical" evidence="9">
    <location>
        <begin position="77"/>
        <end position="110"/>
    </location>
</feature>
<evidence type="ECO:0000256" key="1">
    <source>
        <dbReference type="ARBA" id="ARBA00004141"/>
    </source>
</evidence>
<evidence type="ECO:0000256" key="3">
    <source>
        <dbReference type="ARBA" id="ARBA00022448"/>
    </source>
</evidence>
<keyword evidence="4 8" id="KW-0812">Transmembrane</keyword>
<feature type="transmembrane region" description="Helical" evidence="9">
    <location>
        <begin position="177"/>
        <end position="195"/>
    </location>
</feature>
<dbReference type="AlphaFoldDB" id="A0AAD4N7G2"/>
<keyword evidence="6 9" id="KW-0472">Membrane</keyword>
<dbReference type="InterPro" id="IPR023271">
    <property type="entry name" value="Aquaporin-like"/>
</dbReference>
<proteinExistence type="inferred from homology"/>
<dbReference type="GO" id="GO:0015250">
    <property type="term" value="F:water channel activity"/>
    <property type="evidence" value="ECO:0007669"/>
    <property type="project" value="TreeGrafter"/>
</dbReference>
<evidence type="ECO:0000313" key="11">
    <source>
        <dbReference type="Proteomes" id="UP001201812"/>
    </source>
</evidence>
<dbReference type="Gene3D" id="1.20.1080.10">
    <property type="entry name" value="Glycerol uptake facilitator protein"/>
    <property type="match status" value="1"/>
</dbReference>
<sequence length="345" mass="38123">MLQRLFPKNTFRIPSFSSDVNEPPLLFKIADQFGIDRNLVACTLCEFFCTFFLLYGGTSVCAVRKVDGQDFEYQVPVGWGLWLIFTLYLGFNISGSHLNPAISFLFYVLGQISFRRFLCYAAAQFSGAFLGAALTFLVYYEAINDFDGGIRKVYGPNRTANIFSTYPKDYLSTAGGVIDQVVTTAILATMVLSITDKKNNIPKPAQPFLLGISLWTVVSFWAQNCGAALNPARDFAPRVFTFVAGYGWEVFSYRNYTWFWIPIICPMVGGVLAGIVYKTFIGDYLIHLPPPSDASLSRRTSADQMTFGNGSCSAPTSPTTITSISAPIMGNFSRNGQKPEPIFAA</sequence>
<dbReference type="GO" id="GO:0015254">
    <property type="term" value="F:glycerol channel activity"/>
    <property type="evidence" value="ECO:0007669"/>
    <property type="project" value="TreeGrafter"/>
</dbReference>
<gene>
    <name evidence="10" type="ORF">DdX_05543</name>
</gene>
<comment type="similarity">
    <text evidence="2 8">Belongs to the MIP/aquaporin (TC 1.A.8) family.</text>
</comment>
<feature type="transmembrane region" description="Helical" evidence="9">
    <location>
        <begin position="38"/>
        <end position="57"/>
    </location>
</feature>
<evidence type="ECO:0000256" key="4">
    <source>
        <dbReference type="ARBA" id="ARBA00022692"/>
    </source>
</evidence>
<comment type="subcellular location">
    <subcellularLocation>
        <location evidence="1">Membrane</location>
        <topology evidence="1">Multi-pass membrane protein</topology>
    </subcellularLocation>
</comment>
<evidence type="ECO:0000256" key="9">
    <source>
        <dbReference type="SAM" id="Phobius"/>
    </source>
</evidence>
<evidence type="ECO:0000256" key="8">
    <source>
        <dbReference type="RuleBase" id="RU000477"/>
    </source>
</evidence>
<accession>A0AAD4N7G2</accession>
<comment type="function">
    <text evidence="7">Aquaglyceroporin that may modulate the water content and osmolytes during anhydrobiosis.</text>
</comment>
<dbReference type="PRINTS" id="PR00783">
    <property type="entry name" value="MINTRINSICP"/>
</dbReference>
<dbReference type="PANTHER" id="PTHR43829:SF27">
    <property type="entry name" value="AQUAPORIN-3"/>
    <property type="match status" value="1"/>
</dbReference>
<dbReference type="EMBL" id="JAKKPZ010000006">
    <property type="protein sequence ID" value="KAI1720167.1"/>
    <property type="molecule type" value="Genomic_DNA"/>
</dbReference>
<dbReference type="SUPFAM" id="SSF81338">
    <property type="entry name" value="Aquaporin-like"/>
    <property type="match status" value="1"/>
</dbReference>
<keyword evidence="11" id="KW-1185">Reference proteome</keyword>
<keyword evidence="3 8" id="KW-0813">Transport</keyword>
<dbReference type="Pfam" id="PF00230">
    <property type="entry name" value="MIP"/>
    <property type="match status" value="1"/>
</dbReference>
<evidence type="ECO:0000256" key="7">
    <source>
        <dbReference type="ARBA" id="ARBA00045280"/>
    </source>
</evidence>
<name>A0AAD4N7G2_9BILA</name>
<evidence type="ECO:0000256" key="5">
    <source>
        <dbReference type="ARBA" id="ARBA00022989"/>
    </source>
</evidence>
<evidence type="ECO:0000256" key="2">
    <source>
        <dbReference type="ARBA" id="ARBA00006175"/>
    </source>
</evidence>
<reference evidence="10" key="1">
    <citation type="submission" date="2022-01" db="EMBL/GenBank/DDBJ databases">
        <title>Genome Sequence Resource for Two Populations of Ditylenchus destructor, the Migratory Endoparasitic Phytonematode.</title>
        <authorList>
            <person name="Zhang H."/>
            <person name="Lin R."/>
            <person name="Xie B."/>
        </authorList>
    </citation>
    <scope>NUCLEOTIDE SEQUENCE</scope>
    <source>
        <strain evidence="10">BazhouSP</strain>
    </source>
</reference>